<sequence length="117" mass="13207">TFHYREESDIRERLLKLLSLRKKRSASRAKTDAPKPEDYLAAYIEAQSSCAAYLKDNCGGDLAEEVSDRNQNQSSSCAEDKMLLSRGHEIDKRGVQFEKRGVNVTSMPPYLPHSMVA</sequence>
<gene>
    <name evidence="1" type="ORF">DPMN_133229</name>
</gene>
<evidence type="ECO:0000313" key="1">
    <source>
        <dbReference type="EMBL" id="KAH3804936.1"/>
    </source>
</evidence>
<accession>A0A9D4J9K5</accession>
<name>A0A9D4J9K5_DREPO</name>
<reference evidence="1" key="2">
    <citation type="submission" date="2020-11" db="EMBL/GenBank/DDBJ databases">
        <authorList>
            <person name="McCartney M.A."/>
            <person name="Auch B."/>
            <person name="Kono T."/>
            <person name="Mallez S."/>
            <person name="Becker A."/>
            <person name="Gohl D.M."/>
            <person name="Silverstein K.A.T."/>
            <person name="Koren S."/>
            <person name="Bechman K.B."/>
            <person name="Herman A."/>
            <person name="Abrahante J.E."/>
            <person name="Garbe J."/>
        </authorList>
    </citation>
    <scope>NUCLEOTIDE SEQUENCE</scope>
    <source>
        <strain evidence="1">Duluth1</strain>
        <tissue evidence="1">Whole animal</tissue>
    </source>
</reference>
<comment type="caution">
    <text evidence="1">The sequence shown here is derived from an EMBL/GenBank/DDBJ whole genome shotgun (WGS) entry which is preliminary data.</text>
</comment>
<feature type="non-terminal residue" evidence="1">
    <location>
        <position position="117"/>
    </location>
</feature>
<dbReference type="AlphaFoldDB" id="A0A9D4J9K5"/>
<evidence type="ECO:0000313" key="2">
    <source>
        <dbReference type="Proteomes" id="UP000828390"/>
    </source>
</evidence>
<protein>
    <submittedName>
        <fullName evidence="1">Uncharacterized protein</fullName>
    </submittedName>
</protein>
<proteinExistence type="predicted"/>
<organism evidence="1 2">
    <name type="scientific">Dreissena polymorpha</name>
    <name type="common">Zebra mussel</name>
    <name type="synonym">Mytilus polymorpha</name>
    <dbReference type="NCBI Taxonomy" id="45954"/>
    <lineage>
        <taxon>Eukaryota</taxon>
        <taxon>Metazoa</taxon>
        <taxon>Spiralia</taxon>
        <taxon>Lophotrochozoa</taxon>
        <taxon>Mollusca</taxon>
        <taxon>Bivalvia</taxon>
        <taxon>Autobranchia</taxon>
        <taxon>Heteroconchia</taxon>
        <taxon>Euheterodonta</taxon>
        <taxon>Imparidentia</taxon>
        <taxon>Neoheterodontei</taxon>
        <taxon>Myida</taxon>
        <taxon>Dreissenoidea</taxon>
        <taxon>Dreissenidae</taxon>
        <taxon>Dreissena</taxon>
    </lineage>
</organism>
<reference evidence="1" key="1">
    <citation type="journal article" date="2019" name="bioRxiv">
        <title>The Genome of the Zebra Mussel, Dreissena polymorpha: A Resource for Invasive Species Research.</title>
        <authorList>
            <person name="McCartney M.A."/>
            <person name="Auch B."/>
            <person name="Kono T."/>
            <person name="Mallez S."/>
            <person name="Zhang Y."/>
            <person name="Obille A."/>
            <person name="Becker A."/>
            <person name="Abrahante J.E."/>
            <person name="Garbe J."/>
            <person name="Badalamenti J.P."/>
            <person name="Herman A."/>
            <person name="Mangelson H."/>
            <person name="Liachko I."/>
            <person name="Sullivan S."/>
            <person name="Sone E.D."/>
            <person name="Koren S."/>
            <person name="Silverstein K.A.T."/>
            <person name="Beckman K.B."/>
            <person name="Gohl D.M."/>
        </authorList>
    </citation>
    <scope>NUCLEOTIDE SEQUENCE</scope>
    <source>
        <strain evidence="1">Duluth1</strain>
        <tissue evidence="1">Whole animal</tissue>
    </source>
</reference>
<dbReference type="EMBL" id="JAIWYP010000006">
    <property type="protein sequence ID" value="KAH3804936.1"/>
    <property type="molecule type" value="Genomic_DNA"/>
</dbReference>
<keyword evidence="2" id="KW-1185">Reference proteome</keyword>
<dbReference type="Proteomes" id="UP000828390">
    <property type="component" value="Unassembled WGS sequence"/>
</dbReference>